<evidence type="ECO:0000256" key="8">
    <source>
        <dbReference type="ARBA" id="ARBA00022753"/>
    </source>
</evidence>
<dbReference type="EMBL" id="AFYH01161314">
    <property type="status" value="NOT_ANNOTATED_CDS"/>
    <property type="molecule type" value="Genomic_DNA"/>
</dbReference>
<feature type="compositionally biased region" description="Polar residues" evidence="13">
    <location>
        <begin position="70"/>
        <end position="80"/>
    </location>
</feature>
<accession>H3AT47</accession>
<evidence type="ECO:0000313" key="15">
    <source>
        <dbReference type="Ensembl" id="ENSLACP00000012818.2"/>
    </source>
</evidence>
<evidence type="ECO:0000256" key="3">
    <source>
        <dbReference type="ARBA" id="ARBA00004496"/>
    </source>
</evidence>
<name>H3AT47_LATCH</name>
<dbReference type="EMBL" id="AFYH01161315">
    <property type="status" value="NOT_ANNOTATED_CDS"/>
    <property type="molecule type" value="Genomic_DNA"/>
</dbReference>
<dbReference type="eggNOG" id="ENOG502QR7W">
    <property type="taxonomic scope" value="Eukaryota"/>
</dbReference>
<dbReference type="STRING" id="7897.ENSLACP00000012818"/>
<evidence type="ECO:0000256" key="10">
    <source>
        <dbReference type="ARBA" id="ARBA00023054"/>
    </source>
</evidence>
<dbReference type="GO" id="GO:0035329">
    <property type="term" value="P:hippo signaling"/>
    <property type="evidence" value="ECO:0007669"/>
    <property type="project" value="TreeGrafter"/>
</dbReference>
<dbReference type="Pfam" id="PF12240">
    <property type="entry name" value="Angiomotin_C"/>
    <property type="match status" value="1"/>
</dbReference>
<dbReference type="GO" id="GO:0055037">
    <property type="term" value="C:recycling endosome"/>
    <property type="evidence" value="ECO:0007669"/>
    <property type="project" value="UniProtKB-SubCell"/>
</dbReference>
<dbReference type="PRINTS" id="PR01807">
    <property type="entry name" value="ANGIOMOTIN"/>
</dbReference>
<reference evidence="15" key="2">
    <citation type="submission" date="2025-08" db="UniProtKB">
        <authorList>
            <consortium name="Ensembl"/>
        </authorList>
    </citation>
    <scope>IDENTIFICATION</scope>
</reference>
<dbReference type="Proteomes" id="UP000008672">
    <property type="component" value="Unassembled WGS sequence"/>
</dbReference>
<evidence type="ECO:0000256" key="6">
    <source>
        <dbReference type="ARBA" id="ARBA00022553"/>
    </source>
</evidence>
<keyword evidence="11" id="KW-0966">Cell projection</keyword>
<evidence type="ECO:0000256" key="9">
    <source>
        <dbReference type="ARBA" id="ARBA00022949"/>
    </source>
</evidence>
<dbReference type="GO" id="GO:0030334">
    <property type="term" value="P:regulation of cell migration"/>
    <property type="evidence" value="ECO:0007669"/>
    <property type="project" value="TreeGrafter"/>
</dbReference>
<dbReference type="InParanoid" id="H3AT47"/>
<dbReference type="PANTHER" id="PTHR14826:SF3">
    <property type="entry name" value="ANGIOMOTIN-LIKE PROTEIN 2"/>
    <property type="match status" value="1"/>
</dbReference>
<keyword evidence="7" id="KW-0879">Wnt signaling pathway</keyword>
<dbReference type="EMBL" id="AFYH01161311">
    <property type="status" value="NOT_ANNOTATED_CDS"/>
    <property type="molecule type" value="Genomic_DNA"/>
</dbReference>
<dbReference type="OMA" id="PMYKAYE"/>
<gene>
    <name evidence="15" type="primary">AMOTL2</name>
</gene>
<keyword evidence="8" id="KW-0967">Endosome</keyword>
<dbReference type="GO" id="GO:0003365">
    <property type="term" value="P:establishment of cell polarity involved in ameboidal cell migration"/>
    <property type="evidence" value="ECO:0007669"/>
    <property type="project" value="TreeGrafter"/>
</dbReference>
<feature type="compositionally biased region" description="Polar residues" evidence="13">
    <location>
        <begin position="179"/>
        <end position="202"/>
    </location>
</feature>
<dbReference type="GO" id="GO:0016055">
    <property type="term" value="P:Wnt signaling pathway"/>
    <property type="evidence" value="ECO:0007669"/>
    <property type="project" value="UniProtKB-KW"/>
</dbReference>
<evidence type="ECO:0000256" key="12">
    <source>
        <dbReference type="SAM" id="Coils"/>
    </source>
</evidence>
<feature type="domain" description="Angiomotin C-terminal" evidence="14">
    <location>
        <begin position="453"/>
        <end position="648"/>
    </location>
</feature>
<dbReference type="InterPro" id="IPR024646">
    <property type="entry name" value="Angiomotin_C"/>
</dbReference>
<dbReference type="InterPro" id="IPR009114">
    <property type="entry name" value="Angiomotin"/>
</dbReference>
<dbReference type="KEGG" id="lcm:102347908"/>
<dbReference type="GO" id="GO:0005886">
    <property type="term" value="C:plasma membrane"/>
    <property type="evidence" value="ECO:0007669"/>
    <property type="project" value="TreeGrafter"/>
</dbReference>
<evidence type="ECO:0000256" key="13">
    <source>
        <dbReference type="SAM" id="MobiDB-lite"/>
    </source>
</evidence>
<dbReference type="OrthoDB" id="5974715at2759"/>
<keyword evidence="10 12" id="KW-0175">Coiled coil</keyword>
<reference evidence="15" key="3">
    <citation type="submission" date="2025-09" db="UniProtKB">
        <authorList>
            <consortium name="Ensembl"/>
        </authorList>
    </citation>
    <scope>IDENTIFICATION</scope>
</reference>
<dbReference type="GO" id="GO:0002102">
    <property type="term" value="C:podosome"/>
    <property type="evidence" value="ECO:0007669"/>
    <property type="project" value="UniProtKB-SubCell"/>
</dbReference>
<keyword evidence="6" id="KW-0597">Phosphoprotein</keyword>
<dbReference type="GO" id="GO:0005923">
    <property type="term" value="C:bicellular tight junction"/>
    <property type="evidence" value="ECO:0007669"/>
    <property type="project" value="TreeGrafter"/>
</dbReference>
<comment type="subcellular location">
    <subcellularLocation>
        <location evidence="2">Cell projection</location>
        <location evidence="2">Podosome</location>
    </subcellularLocation>
    <subcellularLocation>
        <location evidence="3">Cytoplasm</location>
    </subcellularLocation>
    <subcellularLocation>
        <location evidence="1">Recycling endosome</location>
    </subcellularLocation>
</comment>
<feature type="coiled-coil region" evidence="12">
    <location>
        <begin position="511"/>
        <end position="538"/>
    </location>
</feature>
<evidence type="ECO:0000259" key="14">
    <source>
        <dbReference type="Pfam" id="PF12240"/>
    </source>
</evidence>
<dbReference type="FunCoup" id="H3AT47">
    <property type="interactions" value="603"/>
</dbReference>
<evidence type="ECO:0000256" key="2">
    <source>
        <dbReference type="ARBA" id="ARBA00004188"/>
    </source>
</evidence>
<dbReference type="InterPro" id="IPR051747">
    <property type="entry name" value="Angiomotin-like"/>
</dbReference>
<evidence type="ECO:0000256" key="1">
    <source>
        <dbReference type="ARBA" id="ARBA00004172"/>
    </source>
</evidence>
<feature type="region of interest" description="Disordered" evidence="13">
    <location>
        <begin position="686"/>
        <end position="718"/>
    </location>
</feature>
<dbReference type="Ensembl" id="ENSLACT00000012912.2">
    <property type="protein sequence ID" value="ENSLACP00000012818.2"/>
    <property type="gene ID" value="ENSLACG00000011288.2"/>
</dbReference>
<dbReference type="AlphaFoldDB" id="H3AT47"/>
<feature type="compositionally biased region" description="Gly residues" evidence="13">
    <location>
        <begin position="40"/>
        <end position="50"/>
    </location>
</feature>
<dbReference type="GO" id="GO:0030036">
    <property type="term" value="P:actin cytoskeleton organization"/>
    <property type="evidence" value="ECO:0007669"/>
    <property type="project" value="TreeGrafter"/>
</dbReference>
<feature type="coiled-coil region" evidence="12">
    <location>
        <begin position="285"/>
        <end position="480"/>
    </location>
</feature>
<dbReference type="EMBL" id="AFYH01161316">
    <property type="status" value="NOT_ANNOTATED_CDS"/>
    <property type="molecule type" value="Genomic_DNA"/>
</dbReference>
<dbReference type="CTD" id="558920"/>
<dbReference type="PANTHER" id="PTHR14826">
    <property type="entry name" value="ANGIOMOTIN"/>
    <property type="match status" value="1"/>
</dbReference>
<evidence type="ECO:0000256" key="11">
    <source>
        <dbReference type="ARBA" id="ARBA00023273"/>
    </source>
</evidence>
<keyword evidence="9" id="KW-0965">Cell junction</keyword>
<evidence type="ECO:0000256" key="7">
    <source>
        <dbReference type="ARBA" id="ARBA00022687"/>
    </source>
</evidence>
<protein>
    <submittedName>
        <fullName evidence="15">Angiomotin like 2</fullName>
    </submittedName>
</protein>
<organism evidence="15 16">
    <name type="scientific">Latimeria chalumnae</name>
    <name type="common">Coelacanth</name>
    <dbReference type="NCBI Taxonomy" id="7897"/>
    <lineage>
        <taxon>Eukaryota</taxon>
        <taxon>Metazoa</taxon>
        <taxon>Chordata</taxon>
        <taxon>Craniata</taxon>
        <taxon>Vertebrata</taxon>
        <taxon>Euteleostomi</taxon>
        <taxon>Coelacanthiformes</taxon>
        <taxon>Coelacanthidae</taxon>
        <taxon>Latimeria</taxon>
    </lineage>
</organism>
<evidence type="ECO:0000313" key="16">
    <source>
        <dbReference type="Proteomes" id="UP000008672"/>
    </source>
</evidence>
<reference evidence="16" key="1">
    <citation type="submission" date="2011-08" db="EMBL/GenBank/DDBJ databases">
        <title>The draft genome of Latimeria chalumnae.</title>
        <authorList>
            <person name="Di Palma F."/>
            <person name="Alfoldi J."/>
            <person name="Johnson J."/>
            <person name="Berlin A."/>
            <person name="Gnerre S."/>
            <person name="Jaffe D."/>
            <person name="MacCallum I."/>
            <person name="Young S."/>
            <person name="Walker B.J."/>
            <person name="Lander E."/>
            <person name="Lindblad-Toh K."/>
        </authorList>
    </citation>
    <scope>NUCLEOTIDE SEQUENCE [LARGE SCALE GENOMIC DNA]</scope>
    <source>
        <strain evidence="16">Wild caught</strain>
    </source>
</reference>
<dbReference type="EMBL" id="AFYH01161312">
    <property type="status" value="NOT_ANNOTATED_CDS"/>
    <property type="molecule type" value="Genomic_DNA"/>
</dbReference>
<feature type="compositionally biased region" description="Low complexity" evidence="13">
    <location>
        <begin position="51"/>
        <end position="69"/>
    </location>
</feature>
<feature type="region of interest" description="Disordered" evidence="13">
    <location>
        <begin position="177"/>
        <end position="234"/>
    </location>
</feature>
<proteinExistence type="inferred from homology"/>
<dbReference type="EMBL" id="AFYH01161313">
    <property type="status" value="NOT_ANNOTATED_CDS"/>
    <property type="molecule type" value="Genomic_DNA"/>
</dbReference>
<feature type="region of interest" description="Disordered" evidence="13">
    <location>
        <begin position="39"/>
        <end position="82"/>
    </location>
</feature>
<sequence>MRTMEDSSGTVLHRLILEQLRNGNLTDNRTLLAIQQQALRGGGGGGGGSSGSPRSSLESLTQEESQLVQHSTRQDPQGQEHQGDLLYSENSFQRMWQLQHKGEELPTYEEAKAHSQYLAYQRGQHLVGPCFAMAPGSGQKEAQRCQDESLKELKHGHVRSMSERLLQLSLERNGAKAQTAISSSHSFPQLSRHYSPNGCQQSGAHPEGPRGPPPQYPFTVRSPGPAVNRSKDHGQYYHEAPPAFLHATARMCQAQKPQPFLQQEQAQRHSPLASLATVGLHTSPAGCQLAQMEALLKENEKLRKELDSQSEKVSRIEKLEREIERLSGAHESLVNASLKRESLEKTMKSKLEGEIRRLQGFNQDLRDRLESANKQLVRKETEISMEGQNTVAKLVSQSREHQCEREKLEREVSLLRSVNEDQRRRAELLEQALSSAQSKLVKVEEELRRKRAYMEKVERLQQALSQLQAACEKREQLELRLRTRLEQELKMLRTQQRQGVSEATGIPETCAQTLMERLREKEERILALEADMTKWEQKYLEESTMRQFAMDAAATAAAQRDTTIINHSPRHSPNSSFNEELLMTNHRHQEMENRIKVLYAELLEKDTIIKVLQQRLRKDLGKSDPSALRPAKSVPSILAAAGTQSWQAPFTSSASQLANERLADKAPRATLGVLLTKCHAQEQPLAPSQCSFPSHSKNGSRDGSTQTDKVLENSSQLSELIVPGTENQDNTTRKALTETMEILAQVPIGPAKAVHLSEGEMIEILI</sequence>
<comment type="similarity">
    <text evidence="4">Belongs to the angiomotin family.</text>
</comment>
<dbReference type="Bgee" id="ENSLACG00000011288">
    <property type="expression patterns" value="Expressed in post-anal tail muscle and 3 other cell types or tissues"/>
</dbReference>
<dbReference type="GeneID" id="102347908"/>
<evidence type="ECO:0000256" key="5">
    <source>
        <dbReference type="ARBA" id="ARBA00022490"/>
    </source>
</evidence>
<keyword evidence="5" id="KW-0963">Cytoplasm</keyword>
<keyword evidence="16" id="KW-1185">Reference proteome</keyword>
<dbReference type="GO" id="GO:0001525">
    <property type="term" value="P:angiogenesis"/>
    <property type="evidence" value="ECO:0007669"/>
    <property type="project" value="TreeGrafter"/>
</dbReference>
<evidence type="ECO:0000256" key="4">
    <source>
        <dbReference type="ARBA" id="ARBA00010300"/>
    </source>
</evidence>
<dbReference type="GeneTree" id="ENSGT00940000156577"/>